<protein>
    <submittedName>
        <fullName evidence="2">Uncharacterized protein</fullName>
    </submittedName>
</protein>
<evidence type="ECO:0000313" key="3">
    <source>
        <dbReference type="Proteomes" id="UP000198460"/>
    </source>
</evidence>
<evidence type="ECO:0000256" key="1">
    <source>
        <dbReference type="SAM" id="MobiDB-lite"/>
    </source>
</evidence>
<reference evidence="2 3" key="1">
    <citation type="submission" date="2017-04" db="EMBL/GenBank/DDBJ databases">
        <authorList>
            <person name="Afonso C.L."/>
            <person name="Miller P.J."/>
            <person name="Scott M.A."/>
            <person name="Spackman E."/>
            <person name="Goraichik I."/>
            <person name="Dimitrov K.M."/>
            <person name="Suarez D.L."/>
            <person name="Swayne D.E."/>
        </authorList>
    </citation>
    <scope>NUCLEOTIDE SEQUENCE [LARGE SCALE GENOMIC DNA]</scope>
    <source>
        <strain evidence="2">LMG 28154</strain>
    </source>
</reference>
<dbReference type="Proteomes" id="UP000198460">
    <property type="component" value="Unassembled WGS sequence"/>
</dbReference>
<sequence>MVARKNPVQPTNYDKRLRKYDTRGGAGQMRPASDMLLLRAAAKS</sequence>
<organism evidence="2 3">
    <name type="scientific">Burkholderia singularis</name>
    <dbReference type="NCBI Taxonomy" id="1503053"/>
    <lineage>
        <taxon>Bacteria</taxon>
        <taxon>Pseudomonadati</taxon>
        <taxon>Pseudomonadota</taxon>
        <taxon>Betaproteobacteria</taxon>
        <taxon>Burkholderiales</taxon>
        <taxon>Burkholderiaceae</taxon>
        <taxon>Burkholderia</taxon>
        <taxon>pseudomallei group</taxon>
    </lineage>
</organism>
<feature type="compositionally biased region" description="Basic and acidic residues" evidence="1">
    <location>
        <begin position="13"/>
        <end position="22"/>
    </location>
</feature>
<feature type="region of interest" description="Disordered" evidence="1">
    <location>
        <begin position="1"/>
        <end position="31"/>
    </location>
</feature>
<dbReference type="AlphaFoldDB" id="A0A238HC51"/>
<gene>
    <name evidence="2" type="ORF">BSIN_4568</name>
</gene>
<accession>A0A238HC51</accession>
<dbReference type="EMBL" id="FXAN01000112">
    <property type="protein sequence ID" value="SMG02859.1"/>
    <property type="molecule type" value="Genomic_DNA"/>
</dbReference>
<name>A0A238HC51_9BURK</name>
<evidence type="ECO:0000313" key="2">
    <source>
        <dbReference type="EMBL" id="SMG02859.1"/>
    </source>
</evidence>
<proteinExistence type="predicted"/>